<gene>
    <name evidence="11" type="ORF">CAPTEDRAFT_211278</name>
</gene>
<evidence type="ECO:0000313" key="12">
    <source>
        <dbReference type="EnsemblMetazoa" id="CapteP211278"/>
    </source>
</evidence>
<evidence type="ECO:0000256" key="4">
    <source>
        <dbReference type="ARBA" id="ARBA00022989"/>
    </source>
</evidence>
<accession>R7TIB7</accession>
<evidence type="ECO:0000313" key="11">
    <source>
        <dbReference type="EMBL" id="ELT93588.1"/>
    </source>
</evidence>
<evidence type="ECO:0000256" key="9">
    <source>
        <dbReference type="SAM" id="Phobius"/>
    </source>
</evidence>
<protein>
    <recommendedName>
        <fullName evidence="10">Potassium channel domain-containing protein</fullName>
    </recommendedName>
</protein>
<dbReference type="AlphaFoldDB" id="R7TIB7"/>
<keyword evidence="13" id="KW-1185">Reference proteome</keyword>
<evidence type="ECO:0000256" key="7">
    <source>
        <dbReference type="ARBA" id="ARBA00023303"/>
    </source>
</evidence>
<reference evidence="13" key="1">
    <citation type="submission" date="2012-12" db="EMBL/GenBank/DDBJ databases">
        <authorList>
            <person name="Hellsten U."/>
            <person name="Grimwood J."/>
            <person name="Chapman J.A."/>
            <person name="Shapiro H."/>
            <person name="Aerts A."/>
            <person name="Otillar R.P."/>
            <person name="Terry A.Y."/>
            <person name="Boore J.L."/>
            <person name="Simakov O."/>
            <person name="Marletaz F."/>
            <person name="Cho S.-J."/>
            <person name="Edsinger-Gonzales E."/>
            <person name="Havlak P."/>
            <person name="Kuo D.-H."/>
            <person name="Larsson T."/>
            <person name="Lv J."/>
            <person name="Arendt D."/>
            <person name="Savage R."/>
            <person name="Osoegawa K."/>
            <person name="de Jong P."/>
            <person name="Lindberg D.R."/>
            <person name="Seaver E.C."/>
            <person name="Weisblat D.A."/>
            <person name="Putnam N.H."/>
            <person name="Grigoriev I.V."/>
            <person name="Rokhsar D.S."/>
        </authorList>
    </citation>
    <scope>NUCLEOTIDE SEQUENCE</scope>
    <source>
        <strain evidence="13">I ESC-2004</strain>
    </source>
</reference>
<evidence type="ECO:0000313" key="13">
    <source>
        <dbReference type="Proteomes" id="UP000014760"/>
    </source>
</evidence>
<dbReference type="PANTHER" id="PTHR11003">
    <property type="entry name" value="POTASSIUM CHANNEL, SUBFAMILY K"/>
    <property type="match status" value="1"/>
</dbReference>
<evidence type="ECO:0000256" key="5">
    <source>
        <dbReference type="ARBA" id="ARBA00023065"/>
    </source>
</evidence>
<dbReference type="GO" id="GO:0022841">
    <property type="term" value="F:potassium ion leak channel activity"/>
    <property type="evidence" value="ECO:0007669"/>
    <property type="project" value="TreeGrafter"/>
</dbReference>
<keyword evidence="2" id="KW-0813">Transport</keyword>
<evidence type="ECO:0000256" key="2">
    <source>
        <dbReference type="ARBA" id="ARBA00022448"/>
    </source>
</evidence>
<keyword evidence="6 9" id="KW-0472">Membrane</keyword>
<evidence type="ECO:0000259" key="10">
    <source>
        <dbReference type="Pfam" id="PF07885"/>
    </source>
</evidence>
<evidence type="ECO:0000256" key="1">
    <source>
        <dbReference type="ARBA" id="ARBA00004141"/>
    </source>
</evidence>
<organism evidence="11">
    <name type="scientific">Capitella teleta</name>
    <name type="common">Polychaete worm</name>
    <dbReference type="NCBI Taxonomy" id="283909"/>
    <lineage>
        <taxon>Eukaryota</taxon>
        <taxon>Metazoa</taxon>
        <taxon>Spiralia</taxon>
        <taxon>Lophotrochozoa</taxon>
        <taxon>Annelida</taxon>
        <taxon>Polychaeta</taxon>
        <taxon>Sedentaria</taxon>
        <taxon>Scolecida</taxon>
        <taxon>Capitellidae</taxon>
        <taxon>Capitella</taxon>
    </lineage>
</organism>
<dbReference type="HOGENOM" id="CLU_886365_0_0_1"/>
<name>R7TIB7_CAPTE</name>
<dbReference type="GO" id="GO:0005886">
    <property type="term" value="C:plasma membrane"/>
    <property type="evidence" value="ECO:0007669"/>
    <property type="project" value="TreeGrafter"/>
</dbReference>
<reference evidence="12" key="3">
    <citation type="submission" date="2015-06" db="UniProtKB">
        <authorList>
            <consortium name="EnsemblMetazoa"/>
        </authorList>
    </citation>
    <scope>IDENTIFICATION</scope>
</reference>
<dbReference type="Pfam" id="PF07885">
    <property type="entry name" value="Ion_trans_2"/>
    <property type="match status" value="1"/>
</dbReference>
<dbReference type="EnsemblMetazoa" id="CapteT211278">
    <property type="protein sequence ID" value="CapteP211278"/>
    <property type="gene ID" value="CapteG211278"/>
</dbReference>
<feature type="region of interest" description="Disordered" evidence="8">
    <location>
        <begin position="248"/>
        <end position="277"/>
    </location>
</feature>
<feature type="transmembrane region" description="Helical" evidence="9">
    <location>
        <begin position="128"/>
        <end position="148"/>
    </location>
</feature>
<dbReference type="STRING" id="283909.R7TIB7"/>
<dbReference type="EMBL" id="KB309694">
    <property type="protein sequence ID" value="ELT93588.1"/>
    <property type="molecule type" value="Genomic_DNA"/>
</dbReference>
<dbReference type="InterPro" id="IPR013099">
    <property type="entry name" value="K_chnl_dom"/>
</dbReference>
<feature type="compositionally biased region" description="Low complexity" evidence="8">
    <location>
        <begin position="249"/>
        <end position="261"/>
    </location>
</feature>
<dbReference type="OrthoDB" id="297496at2759"/>
<dbReference type="GO" id="GO:0030322">
    <property type="term" value="P:stabilization of membrane potential"/>
    <property type="evidence" value="ECO:0007669"/>
    <property type="project" value="TreeGrafter"/>
</dbReference>
<keyword evidence="5" id="KW-0406">Ion transport</keyword>
<feature type="transmembrane region" description="Helical" evidence="9">
    <location>
        <begin position="188"/>
        <end position="209"/>
    </location>
</feature>
<dbReference type="SUPFAM" id="SSF81324">
    <property type="entry name" value="Voltage-gated potassium channels"/>
    <property type="match status" value="1"/>
</dbReference>
<comment type="subcellular location">
    <subcellularLocation>
        <location evidence="1">Membrane</location>
        <topology evidence="1">Multi-pass membrane protein</topology>
    </subcellularLocation>
</comment>
<dbReference type="OMA" id="FHETSAN"/>
<keyword evidence="3 9" id="KW-0812">Transmembrane</keyword>
<feature type="domain" description="Potassium channel" evidence="10">
    <location>
        <begin position="136"/>
        <end position="208"/>
    </location>
</feature>
<keyword evidence="4 9" id="KW-1133">Transmembrane helix</keyword>
<reference evidence="11 13" key="2">
    <citation type="journal article" date="2013" name="Nature">
        <title>Insights into bilaterian evolution from three spiralian genomes.</title>
        <authorList>
            <person name="Simakov O."/>
            <person name="Marletaz F."/>
            <person name="Cho S.J."/>
            <person name="Edsinger-Gonzales E."/>
            <person name="Havlak P."/>
            <person name="Hellsten U."/>
            <person name="Kuo D.H."/>
            <person name="Larsson T."/>
            <person name="Lv J."/>
            <person name="Arendt D."/>
            <person name="Savage R."/>
            <person name="Osoegawa K."/>
            <person name="de Jong P."/>
            <person name="Grimwood J."/>
            <person name="Chapman J.A."/>
            <person name="Shapiro H."/>
            <person name="Aerts A."/>
            <person name="Otillar R.P."/>
            <person name="Terry A.Y."/>
            <person name="Boore J.L."/>
            <person name="Grigoriev I.V."/>
            <person name="Lindberg D.R."/>
            <person name="Seaver E.C."/>
            <person name="Weisblat D.A."/>
            <person name="Putnam N.H."/>
            <person name="Rokhsar D.S."/>
        </authorList>
    </citation>
    <scope>NUCLEOTIDE SEQUENCE</scope>
    <source>
        <strain evidence="11 13">I ESC-2004</strain>
    </source>
</reference>
<evidence type="ECO:0000256" key="3">
    <source>
        <dbReference type="ARBA" id="ARBA00022692"/>
    </source>
</evidence>
<dbReference type="Gene3D" id="1.10.287.70">
    <property type="match status" value="1"/>
</dbReference>
<dbReference type="PANTHER" id="PTHR11003:SF335">
    <property type="entry name" value="POTASSIUM CHANNEL DOMAIN-CONTAINING PROTEIN"/>
    <property type="match status" value="1"/>
</dbReference>
<keyword evidence="7" id="KW-0407">Ion channel</keyword>
<dbReference type="InterPro" id="IPR003280">
    <property type="entry name" value="2pore_dom_K_chnl"/>
</dbReference>
<sequence length="314" mass="35173">MVYALIGIPLCLVTLASLGRMLTRVIKFAWRFVRRFYHTGRCCPANRTVKVFEGRPNSSVSRQHTQVEKPRNSWRMSCMHCWRWLTCRKNKLDQDPEHFFGNDLDVPGDDDIGSYVSLVDDDVDEFNVPPAVAIFVTVLYIAGGTAMYPFWESWGYMDSFYFIFVSISTIGFGDVLPEHPRYFLASSLYILFGLALVAMVINVIMVVVLETITKAKDTMQKAADHLDKAADKAKEAMMDVGQKMGIEISSGSSSSSSSSSSIEKKAQRCSISPQMPLNKPLRNLGYASSDRRSRSTIIQTITAAIRIAVLATDF</sequence>
<evidence type="ECO:0000256" key="8">
    <source>
        <dbReference type="SAM" id="MobiDB-lite"/>
    </source>
</evidence>
<proteinExistence type="predicted"/>
<dbReference type="Proteomes" id="UP000014760">
    <property type="component" value="Unassembled WGS sequence"/>
</dbReference>
<evidence type="ECO:0000256" key="6">
    <source>
        <dbReference type="ARBA" id="ARBA00023136"/>
    </source>
</evidence>
<dbReference type="EMBL" id="AMQN01002617">
    <property type="status" value="NOT_ANNOTATED_CDS"/>
    <property type="molecule type" value="Genomic_DNA"/>
</dbReference>
<dbReference type="GO" id="GO:0015271">
    <property type="term" value="F:outward rectifier potassium channel activity"/>
    <property type="evidence" value="ECO:0007669"/>
    <property type="project" value="TreeGrafter"/>
</dbReference>